<evidence type="ECO:0000256" key="3">
    <source>
        <dbReference type="ARBA" id="ARBA00023002"/>
    </source>
</evidence>
<evidence type="ECO:0000256" key="1">
    <source>
        <dbReference type="ARBA" id="ARBA00004953"/>
    </source>
</evidence>
<dbReference type="KEGG" id="piv:NCTC13079_00694"/>
<evidence type="ECO:0000313" key="5">
    <source>
        <dbReference type="Proteomes" id="UP000269544"/>
    </source>
</evidence>
<dbReference type="GO" id="GO:0016994">
    <property type="term" value="F:precorrin-6A reductase activity"/>
    <property type="evidence" value="ECO:0007669"/>
    <property type="project" value="UniProtKB-EC"/>
</dbReference>
<dbReference type="GO" id="GO:0009236">
    <property type="term" value="P:cobalamin biosynthetic process"/>
    <property type="evidence" value="ECO:0007669"/>
    <property type="project" value="UniProtKB-UniPathway"/>
</dbReference>
<dbReference type="Proteomes" id="UP000269544">
    <property type="component" value="Chromosome"/>
</dbReference>
<evidence type="ECO:0000313" key="4">
    <source>
        <dbReference type="EMBL" id="VEJ35451.1"/>
    </source>
</evidence>
<proteinExistence type="predicted"/>
<dbReference type="PANTHER" id="PTHR36925">
    <property type="entry name" value="COBALT-PRECORRIN-6A REDUCTASE"/>
    <property type="match status" value="1"/>
</dbReference>
<keyword evidence="5" id="KW-1185">Reference proteome</keyword>
<dbReference type="NCBIfam" id="TIGR00715">
    <property type="entry name" value="precor6x_red"/>
    <property type="match status" value="1"/>
</dbReference>
<dbReference type="RefSeq" id="WP_126465247.1">
    <property type="nucleotide sequence ID" value="NZ_LR134523.1"/>
</dbReference>
<evidence type="ECO:0000256" key="2">
    <source>
        <dbReference type="ARBA" id="ARBA00022573"/>
    </source>
</evidence>
<gene>
    <name evidence="4" type="primary">cobK</name>
    <name evidence="4" type="ORF">NCTC13079_00694</name>
</gene>
<dbReference type="InterPro" id="IPR003723">
    <property type="entry name" value="Precorrin-6x_reduct"/>
</dbReference>
<dbReference type="Pfam" id="PF02571">
    <property type="entry name" value="CbiJ"/>
    <property type="match status" value="1"/>
</dbReference>
<dbReference type="OrthoDB" id="9780707at2"/>
<dbReference type="PROSITE" id="PS51014">
    <property type="entry name" value="COBK_CBIJ"/>
    <property type="match status" value="1"/>
</dbReference>
<dbReference type="EC" id="1.3.1.54" evidence="4"/>
<name>A0A3S4YV85_9FIRM</name>
<accession>A0A3S4YV85</accession>
<dbReference type="PANTHER" id="PTHR36925:SF1">
    <property type="entry name" value="COBALT-PRECORRIN-6A REDUCTASE"/>
    <property type="match status" value="1"/>
</dbReference>
<dbReference type="UniPathway" id="UPA00148"/>
<protein>
    <submittedName>
        <fullName evidence="4">Precorrin-6A reductase</fullName>
        <ecNumber evidence="4">1.3.1.54</ecNumber>
    </submittedName>
</protein>
<reference evidence="4 5" key="1">
    <citation type="submission" date="2018-12" db="EMBL/GenBank/DDBJ databases">
        <authorList>
            <consortium name="Pathogen Informatics"/>
        </authorList>
    </citation>
    <scope>NUCLEOTIDE SEQUENCE [LARGE SCALE GENOMIC DNA]</scope>
    <source>
        <strain evidence="4 5">NCTC13079</strain>
    </source>
</reference>
<sequence length="244" mass="27124">MKVWILGGTADASRFVRKTKNRDLVVTVATEEGTEFLPADIDVRVGRLSEADMCRFIADAQIEAVLDFTHPFAKVATHTAKRAAAAAGISYYRYVRPRVDGFGDMRFSSYADCARALKEMTGTVFFTTGSNEAARFQAVRGENRFVYRIIPSEESLHKLKACGVETADIVAMLGPFDYEMNVALFRHYRPAYLVTKNSGEGSGFCDKMRAAADCGMRTLVIETEVESGYDFEEMLKIAEGDRRG</sequence>
<dbReference type="EMBL" id="LR134523">
    <property type="protein sequence ID" value="VEJ35451.1"/>
    <property type="molecule type" value="Genomic_DNA"/>
</dbReference>
<keyword evidence="3 4" id="KW-0560">Oxidoreductase</keyword>
<keyword evidence="2" id="KW-0169">Cobalamin biosynthesis</keyword>
<organism evidence="4 5">
    <name type="scientific">Aedoeadaptatus ivorii</name>
    <dbReference type="NCBI Taxonomy" id="54006"/>
    <lineage>
        <taxon>Bacteria</taxon>
        <taxon>Bacillati</taxon>
        <taxon>Bacillota</taxon>
        <taxon>Tissierellia</taxon>
        <taxon>Tissierellales</taxon>
        <taxon>Peptoniphilaceae</taxon>
        <taxon>Aedoeadaptatus</taxon>
    </lineage>
</organism>
<dbReference type="AlphaFoldDB" id="A0A3S4YV85"/>
<comment type="pathway">
    <text evidence="1">Cofactor biosynthesis; adenosylcobalamin biosynthesis.</text>
</comment>